<keyword evidence="1" id="KW-0812">Transmembrane</keyword>
<accession>A0A6G1IDF4</accession>
<protein>
    <submittedName>
        <fullName evidence="2">Uncharacterized protein</fullName>
    </submittedName>
</protein>
<keyword evidence="1" id="KW-1133">Transmembrane helix</keyword>
<evidence type="ECO:0000313" key="3">
    <source>
        <dbReference type="Proteomes" id="UP000799291"/>
    </source>
</evidence>
<feature type="transmembrane region" description="Helical" evidence="1">
    <location>
        <begin position="6"/>
        <end position="24"/>
    </location>
</feature>
<dbReference type="OrthoDB" id="3643156at2759"/>
<evidence type="ECO:0000256" key="1">
    <source>
        <dbReference type="SAM" id="Phobius"/>
    </source>
</evidence>
<reference evidence="2" key="1">
    <citation type="journal article" date="2020" name="Stud. Mycol.">
        <title>101 Dothideomycetes genomes: a test case for predicting lifestyles and emergence of pathogens.</title>
        <authorList>
            <person name="Haridas S."/>
            <person name="Albert R."/>
            <person name="Binder M."/>
            <person name="Bloem J."/>
            <person name="Labutti K."/>
            <person name="Salamov A."/>
            <person name="Andreopoulos B."/>
            <person name="Baker S."/>
            <person name="Barry K."/>
            <person name="Bills G."/>
            <person name="Bluhm B."/>
            <person name="Cannon C."/>
            <person name="Castanera R."/>
            <person name="Culley D."/>
            <person name="Daum C."/>
            <person name="Ezra D."/>
            <person name="Gonzalez J."/>
            <person name="Henrissat B."/>
            <person name="Kuo A."/>
            <person name="Liang C."/>
            <person name="Lipzen A."/>
            <person name="Lutzoni F."/>
            <person name="Magnuson J."/>
            <person name="Mondo S."/>
            <person name="Nolan M."/>
            <person name="Ohm R."/>
            <person name="Pangilinan J."/>
            <person name="Park H.-J."/>
            <person name="Ramirez L."/>
            <person name="Alfaro M."/>
            <person name="Sun H."/>
            <person name="Tritt A."/>
            <person name="Yoshinaga Y."/>
            <person name="Zwiers L.-H."/>
            <person name="Turgeon B."/>
            <person name="Goodwin S."/>
            <person name="Spatafora J."/>
            <person name="Crous P."/>
            <person name="Grigoriev I."/>
        </authorList>
    </citation>
    <scope>NUCLEOTIDE SEQUENCE</scope>
    <source>
        <strain evidence="2">CBS 122367</strain>
    </source>
</reference>
<dbReference type="Proteomes" id="UP000799291">
    <property type="component" value="Unassembled WGS sequence"/>
</dbReference>
<dbReference type="EMBL" id="MU005643">
    <property type="protein sequence ID" value="KAF2675939.1"/>
    <property type="molecule type" value="Genomic_DNA"/>
</dbReference>
<keyword evidence="3" id="KW-1185">Reference proteome</keyword>
<organism evidence="2 3">
    <name type="scientific">Lentithecium fluviatile CBS 122367</name>
    <dbReference type="NCBI Taxonomy" id="1168545"/>
    <lineage>
        <taxon>Eukaryota</taxon>
        <taxon>Fungi</taxon>
        <taxon>Dikarya</taxon>
        <taxon>Ascomycota</taxon>
        <taxon>Pezizomycotina</taxon>
        <taxon>Dothideomycetes</taxon>
        <taxon>Pleosporomycetidae</taxon>
        <taxon>Pleosporales</taxon>
        <taxon>Massarineae</taxon>
        <taxon>Lentitheciaceae</taxon>
        <taxon>Lentithecium</taxon>
    </lineage>
</organism>
<evidence type="ECO:0000313" key="2">
    <source>
        <dbReference type="EMBL" id="KAF2675939.1"/>
    </source>
</evidence>
<name>A0A6G1IDF4_9PLEO</name>
<dbReference type="AlphaFoldDB" id="A0A6G1IDF4"/>
<sequence>MPSCRFFLIAFVPVLFIYFIVPPPRPKRPLCPQRKPTYVPGESLILGISLSASYGTISMRNANGFFTDIGRIDGDGDYVAMMRRFSSISSSHPAPPYDGMEEQWDDQPRQWLRDARKMLFLPASSDVRRLSGLARSLVHLARSQAAPHASIASVVISYPALPGVFAEDIIDTARYLSLPQLSGGHGYPPRTLISSYAGHGMGLCASYYNASRCREEGLDHPVRSTLLVDYTSSTILMHAESMREAYGTANSDIDVSTWFLSPTSERINSDADELVRRKLLSEMVVELLNRKWERFRGPPEPLEDITVLLTGNPDDIDVDQARKRMEEAVDKAGFKAQMYHSNPEFIASQGAAEMAWRALTLHI</sequence>
<keyword evidence="1" id="KW-0472">Membrane</keyword>
<gene>
    <name evidence="2" type="ORF">K458DRAFT_352532</name>
</gene>
<proteinExistence type="predicted"/>